<dbReference type="InterPro" id="IPR050707">
    <property type="entry name" value="HTH_MetabolicPath_Reg"/>
</dbReference>
<dbReference type="OrthoDB" id="5401369at2"/>
<dbReference type="PROSITE" id="PS51078">
    <property type="entry name" value="ICLR_ED"/>
    <property type="match status" value="1"/>
</dbReference>
<protein>
    <submittedName>
        <fullName evidence="6">IclR family transcriptional regulator</fullName>
    </submittedName>
</protein>
<evidence type="ECO:0000256" key="3">
    <source>
        <dbReference type="ARBA" id="ARBA00023163"/>
    </source>
</evidence>
<gene>
    <name evidence="6" type="ORF">FOZ76_08240</name>
</gene>
<dbReference type="PANTHER" id="PTHR30136:SF33">
    <property type="entry name" value="TRANSCRIPTIONAL REGULATORY PROTEIN"/>
    <property type="match status" value="1"/>
</dbReference>
<evidence type="ECO:0000313" key="7">
    <source>
        <dbReference type="Proteomes" id="UP000318405"/>
    </source>
</evidence>
<dbReference type="GO" id="GO:0003677">
    <property type="term" value="F:DNA binding"/>
    <property type="evidence" value="ECO:0007669"/>
    <property type="project" value="UniProtKB-KW"/>
</dbReference>
<keyword evidence="2" id="KW-0238">DNA-binding</keyword>
<accession>A0A556AV46</accession>
<feature type="domain" description="IclR-ED" evidence="5">
    <location>
        <begin position="145"/>
        <end position="325"/>
    </location>
</feature>
<dbReference type="SUPFAM" id="SSF55781">
    <property type="entry name" value="GAF domain-like"/>
    <property type="match status" value="1"/>
</dbReference>
<dbReference type="Gene3D" id="3.30.450.40">
    <property type="match status" value="1"/>
</dbReference>
<sequence>MTFQACMSPCFVLVGCCPKSRTGPNGATARAPRKLLGLHAFRTRRKFRQVKFHMSASPVPPVRSSRSATRESGTFIRDTSGSRALERGLQILLAFRPGIVLLGNADLADRTALPRPTVSRLTHSLVEHGFLDYDIAAQGYRLSPMFLSLAHAFRQTEEALESVFKLMQELATREGVNVGLALPNQLEMVYLESLRESRRGVFRRAASGSRFPMESTSGGRAYLAALSPTQRSAVLRQIEPKYGRKWRDINRQIKDAVRHIGEHGYCVAHWQPGMTAVGTPLLRRDGRIYSLSISFHSTEHLAESIRRNGDLLLKLKNDIQGVWHA</sequence>
<dbReference type="Gene3D" id="1.10.10.10">
    <property type="entry name" value="Winged helix-like DNA-binding domain superfamily/Winged helix DNA-binding domain"/>
    <property type="match status" value="1"/>
</dbReference>
<dbReference type="InterPro" id="IPR036388">
    <property type="entry name" value="WH-like_DNA-bd_sf"/>
</dbReference>
<dbReference type="InterPro" id="IPR005471">
    <property type="entry name" value="Tscrpt_reg_IclR_N"/>
</dbReference>
<keyword evidence="7" id="KW-1185">Reference proteome</keyword>
<dbReference type="PANTHER" id="PTHR30136">
    <property type="entry name" value="HELIX-TURN-HELIX TRANSCRIPTIONAL REGULATOR, ICLR FAMILY"/>
    <property type="match status" value="1"/>
</dbReference>
<evidence type="ECO:0000259" key="5">
    <source>
        <dbReference type="PROSITE" id="PS51078"/>
    </source>
</evidence>
<dbReference type="GO" id="GO:0003700">
    <property type="term" value="F:DNA-binding transcription factor activity"/>
    <property type="evidence" value="ECO:0007669"/>
    <property type="project" value="TreeGrafter"/>
</dbReference>
<dbReference type="EMBL" id="VLTJ01000013">
    <property type="protein sequence ID" value="TSH96807.1"/>
    <property type="molecule type" value="Genomic_DNA"/>
</dbReference>
<dbReference type="AlphaFoldDB" id="A0A556AV46"/>
<evidence type="ECO:0000256" key="2">
    <source>
        <dbReference type="ARBA" id="ARBA00023125"/>
    </source>
</evidence>
<keyword evidence="1" id="KW-0805">Transcription regulation</keyword>
<name>A0A556AV46_9BURK</name>
<dbReference type="SMART" id="SM00346">
    <property type="entry name" value="HTH_ICLR"/>
    <property type="match status" value="1"/>
</dbReference>
<dbReference type="Proteomes" id="UP000318405">
    <property type="component" value="Unassembled WGS sequence"/>
</dbReference>
<evidence type="ECO:0000259" key="4">
    <source>
        <dbReference type="PROSITE" id="PS51077"/>
    </source>
</evidence>
<comment type="caution">
    <text evidence="6">The sequence shown here is derived from an EMBL/GenBank/DDBJ whole genome shotgun (WGS) entry which is preliminary data.</text>
</comment>
<reference evidence="6 7" key="1">
    <citation type="submission" date="2019-07" db="EMBL/GenBank/DDBJ databases">
        <title>Qingshengfaniella alkalisoli gen. nov., sp. nov., isolated from saline soil.</title>
        <authorList>
            <person name="Xu L."/>
            <person name="Huang X.-X."/>
            <person name="Sun J.-Q."/>
        </authorList>
    </citation>
    <scope>NUCLEOTIDE SEQUENCE [LARGE SCALE GENOMIC DNA]</scope>
    <source>
        <strain evidence="6 7">DSM 27279</strain>
    </source>
</reference>
<dbReference type="PROSITE" id="PS51077">
    <property type="entry name" value="HTH_ICLR"/>
    <property type="match status" value="1"/>
</dbReference>
<organism evidence="6 7">
    <name type="scientific">Verticiella sediminum</name>
    <dbReference type="NCBI Taxonomy" id="1247510"/>
    <lineage>
        <taxon>Bacteria</taxon>
        <taxon>Pseudomonadati</taxon>
        <taxon>Pseudomonadota</taxon>
        <taxon>Betaproteobacteria</taxon>
        <taxon>Burkholderiales</taxon>
        <taxon>Alcaligenaceae</taxon>
        <taxon>Verticiella</taxon>
    </lineage>
</organism>
<evidence type="ECO:0000313" key="6">
    <source>
        <dbReference type="EMBL" id="TSH96807.1"/>
    </source>
</evidence>
<dbReference type="InterPro" id="IPR029016">
    <property type="entry name" value="GAF-like_dom_sf"/>
</dbReference>
<dbReference type="Pfam" id="PF01614">
    <property type="entry name" value="IclR_C"/>
    <property type="match status" value="1"/>
</dbReference>
<feature type="domain" description="HTH iclR-type" evidence="4">
    <location>
        <begin position="82"/>
        <end position="144"/>
    </location>
</feature>
<dbReference type="GO" id="GO:0045892">
    <property type="term" value="P:negative regulation of DNA-templated transcription"/>
    <property type="evidence" value="ECO:0007669"/>
    <property type="project" value="TreeGrafter"/>
</dbReference>
<dbReference type="Pfam" id="PF09339">
    <property type="entry name" value="HTH_IclR"/>
    <property type="match status" value="1"/>
</dbReference>
<dbReference type="InterPro" id="IPR036390">
    <property type="entry name" value="WH_DNA-bd_sf"/>
</dbReference>
<proteinExistence type="predicted"/>
<dbReference type="InterPro" id="IPR014757">
    <property type="entry name" value="Tscrpt_reg_IclR_C"/>
</dbReference>
<keyword evidence="3" id="KW-0804">Transcription</keyword>
<evidence type="ECO:0000256" key="1">
    <source>
        <dbReference type="ARBA" id="ARBA00023015"/>
    </source>
</evidence>
<dbReference type="SUPFAM" id="SSF46785">
    <property type="entry name" value="Winged helix' DNA-binding domain"/>
    <property type="match status" value="1"/>
</dbReference>